<sequence>MSLLLPFSISIGDEWRLIPDIMHVSTSQKQVKHPLFELALKHDPARMIIRRQLRNQGTSKAGF</sequence>
<dbReference type="KEGG" id="bov:BOV_0719"/>
<dbReference type="Proteomes" id="UP000006383">
    <property type="component" value="Chromosome I"/>
</dbReference>
<evidence type="ECO:0000313" key="1">
    <source>
        <dbReference type="EMBL" id="ABQ60682.1"/>
    </source>
</evidence>
<organism evidence="1 2">
    <name type="scientific">Brucella ovis (strain ATCC 25840 / 63/290 / NCTC 10512)</name>
    <dbReference type="NCBI Taxonomy" id="444178"/>
    <lineage>
        <taxon>Bacteria</taxon>
        <taxon>Pseudomonadati</taxon>
        <taxon>Pseudomonadota</taxon>
        <taxon>Alphaproteobacteria</taxon>
        <taxon>Hyphomicrobiales</taxon>
        <taxon>Brucellaceae</taxon>
        <taxon>Brucella/Ochrobactrum group</taxon>
        <taxon>Brucella</taxon>
    </lineage>
</organism>
<gene>
    <name evidence="1" type="ordered locus">BOV_0719</name>
</gene>
<protein>
    <submittedName>
        <fullName evidence="1">Uncharacterized protein</fullName>
    </submittedName>
</protein>
<accession>A0A0H3AQW6</accession>
<proteinExistence type="predicted"/>
<dbReference type="AlphaFoldDB" id="A0A0H3AQW6"/>
<reference evidence="2" key="1">
    <citation type="journal article" date="2009" name="PLoS ONE">
        <title>Genome degradation in Brucella ovis corresponds with narrowing of its host range and tissue tropism.</title>
        <authorList>
            <person name="Tsolis R.M."/>
            <person name="Seshadri R."/>
            <person name="Santos R.L."/>
            <person name="Sangari F.J."/>
            <person name="Lobo J.M."/>
            <person name="de Jong M.F."/>
            <person name="Ren Q."/>
            <person name="Myers G."/>
            <person name="Brinkac L.M."/>
            <person name="Nelson W.C."/>
            <person name="Deboy R.T."/>
            <person name="Angiuoli S."/>
            <person name="Khouri H."/>
            <person name="Dimitrov G."/>
            <person name="Robinson J.R."/>
            <person name="Mulligan S."/>
            <person name="Walker R.L."/>
            <person name="Elzer P.E."/>
            <person name="Hassan K.A."/>
            <person name="Paulsen I.T."/>
        </authorList>
    </citation>
    <scope>NUCLEOTIDE SEQUENCE [LARGE SCALE GENOMIC DNA]</scope>
    <source>
        <strain evidence="2">ATCC 25840 / 63/290 / NCTC 10512</strain>
    </source>
</reference>
<dbReference type="EMBL" id="CP000708">
    <property type="protein sequence ID" value="ABQ60682.1"/>
    <property type="molecule type" value="Genomic_DNA"/>
</dbReference>
<evidence type="ECO:0000313" key="2">
    <source>
        <dbReference type="Proteomes" id="UP000006383"/>
    </source>
</evidence>
<name>A0A0H3AQW6_BRUO2</name>
<dbReference type="HOGENOM" id="CLU_2877035_0_0_5"/>
<keyword evidence="2" id="KW-1185">Reference proteome</keyword>